<accession>W6M9V8</accession>
<dbReference type="RefSeq" id="WP_082161266.1">
    <property type="nucleotide sequence ID" value="NZ_CBTJ020000057.1"/>
</dbReference>
<dbReference type="AlphaFoldDB" id="W6M9V8"/>
<dbReference type="NCBIfam" id="NF033580">
    <property type="entry name" value="transpos_IS5_3"/>
    <property type="match status" value="1"/>
</dbReference>
<dbReference type="GO" id="GO:0003677">
    <property type="term" value="F:DNA binding"/>
    <property type="evidence" value="ECO:0007669"/>
    <property type="project" value="InterPro"/>
</dbReference>
<dbReference type="OrthoDB" id="5676848at2"/>
<sequence>MTPEKRYPSDLTDEEWVVVEDCLRGEDEMGAGRPLEVDLRRVWDAILYLNKTGCQWAYLPHDFPARTTVNYHYTKWMATGFFERVTAEVRRRVRKKTVVTRNRVRGSSTVKASRAPQNLPEESGFDGYKKVKGRKHHMVTDTTGCVLAVGVHAANLHDSQGAYPLLKKTFEIVPTLRMMWADQGYQGEELATWVKDTFGCELEIVKKTTKGFKVLPRRWVVERTFAWLSRYRRLVRVYEKRVASSIAMIWVSSIRILLKKLWTPIDEEGLLLIIYI</sequence>
<comment type="caution">
    <text evidence="3">The sequence shown here is derived from an EMBL/GenBank/DDBJ whole genome shotgun (WGS) entry which is preliminary data.</text>
</comment>
<evidence type="ECO:0000259" key="1">
    <source>
        <dbReference type="Pfam" id="PF01609"/>
    </source>
</evidence>
<dbReference type="InterPro" id="IPR002559">
    <property type="entry name" value="Transposase_11"/>
</dbReference>
<dbReference type="STRING" id="1400863.BN873_490048"/>
<protein>
    <submittedName>
        <fullName evidence="3">Transposase</fullName>
    </submittedName>
</protein>
<dbReference type="PANTHER" id="PTHR30007">
    <property type="entry name" value="PHP DOMAIN PROTEIN"/>
    <property type="match status" value="1"/>
</dbReference>
<feature type="domain" description="Insertion element IS402-like" evidence="2">
    <location>
        <begin position="11"/>
        <end position="85"/>
    </location>
</feature>
<reference evidence="3" key="1">
    <citation type="submission" date="2013-07" db="EMBL/GenBank/DDBJ databases">
        <authorList>
            <person name="McIlroy S."/>
        </authorList>
    </citation>
    <scope>NUCLEOTIDE SEQUENCE [LARGE SCALE GENOMIC DNA]</scope>
    <source>
        <strain evidence="3">Run_A_D11</strain>
    </source>
</reference>
<evidence type="ECO:0000313" key="4">
    <source>
        <dbReference type="Proteomes" id="UP000035760"/>
    </source>
</evidence>
<dbReference type="PANTHER" id="PTHR30007:SF0">
    <property type="entry name" value="TRANSPOSASE"/>
    <property type="match status" value="1"/>
</dbReference>
<evidence type="ECO:0000313" key="3">
    <source>
        <dbReference type="EMBL" id="CDI03439.1"/>
    </source>
</evidence>
<feature type="domain" description="Transposase IS4-like" evidence="1">
    <location>
        <begin position="121"/>
        <end position="251"/>
    </location>
</feature>
<evidence type="ECO:0000259" key="2">
    <source>
        <dbReference type="Pfam" id="PF13340"/>
    </source>
</evidence>
<dbReference type="Pfam" id="PF01609">
    <property type="entry name" value="DDE_Tnp_1"/>
    <property type="match status" value="1"/>
</dbReference>
<dbReference type="GO" id="GO:0006313">
    <property type="term" value="P:DNA transposition"/>
    <property type="evidence" value="ECO:0007669"/>
    <property type="project" value="InterPro"/>
</dbReference>
<name>W6M9V8_9GAMM</name>
<dbReference type="Proteomes" id="UP000035760">
    <property type="component" value="Unassembled WGS sequence"/>
</dbReference>
<proteinExistence type="predicted"/>
<dbReference type="GO" id="GO:0004803">
    <property type="term" value="F:transposase activity"/>
    <property type="evidence" value="ECO:0007669"/>
    <property type="project" value="InterPro"/>
</dbReference>
<dbReference type="Pfam" id="PF13340">
    <property type="entry name" value="DUF4096"/>
    <property type="match status" value="1"/>
</dbReference>
<dbReference type="EMBL" id="CBTJ020000057">
    <property type="protein sequence ID" value="CDI03439.1"/>
    <property type="molecule type" value="Genomic_DNA"/>
</dbReference>
<organism evidence="3 4">
    <name type="scientific">Candidatus Competibacter denitrificans Run_A_D11</name>
    <dbReference type="NCBI Taxonomy" id="1400863"/>
    <lineage>
        <taxon>Bacteria</taxon>
        <taxon>Pseudomonadati</taxon>
        <taxon>Pseudomonadota</taxon>
        <taxon>Gammaproteobacteria</taxon>
        <taxon>Candidatus Competibacteraceae</taxon>
        <taxon>Candidatus Competibacter</taxon>
    </lineage>
</organism>
<gene>
    <name evidence="3" type="ORF">BN873_490048</name>
</gene>
<keyword evidence="4" id="KW-1185">Reference proteome</keyword>
<dbReference type="InterPro" id="IPR025161">
    <property type="entry name" value="IS402-like_dom"/>
</dbReference>
<reference evidence="3" key="2">
    <citation type="submission" date="2014-03" db="EMBL/GenBank/DDBJ databases">
        <title>Candidatus Competibacter-lineage genomes retrieved from metagenomes reveal functional metabolic diversity.</title>
        <authorList>
            <person name="McIlroy S.J."/>
            <person name="Albertsen M."/>
            <person name="Andresen E.K."/>
            <person name="Saunders A.M."/>
            <person name="Kristiansen R."/>
            <person name="Stokholm-Bjerregaard M."/>
            <person name="Nielsen K.L."/>
            <person name="Nielsen P.H."/>
        </authorList>
    </citation>
    <scope>NUCLEOTIDE SEQUENCE</scope>
    <source>
        <strain evidence="3">Run_A_D11</strain>
    </source>
</reference>